<proteinExistence type="predicted"/>
<protein>
    <submittedName>
        <fullName evidence="1">Uncharacterized protein</fullName>
    </submittedName>
</protein>
<reference evidence="1" key="1">
    <citation type="journal article" date="2021" name="Proc. Natl. Acad. Sci. U.S.A.">
        <title>A Catalog of Tens of Thousands of Viruses from Human Metagenomes Reveals Hidden Associations with Chronic Diseases.</title>
        <authorList>
            <person name="Tisza M.J."/>
            <person name="Buck C.B."/>
        </authorList>
    </citation>
    <scope>NUCLEOTIDE SEQUENCE</scope>
    <source>
        <strain evidence="1">Ctu1o13</strain>
    </source>
</reference>
<accession>A0A8S5UZD8</accession>
<evidence type="ECO:0000313" key="1">
    <source>
        <dbReference type="EMBL" id="DAF99710.1"/>
    </source>
</evidence>
<sequence>MPPPPLQQTAGAGGQALGALACRDVTVTETG</sequence>
<name>A0A8S5UZD8_9CAUD</name>
<organism evidence="1">
    <name type="scientific">Siphoviridae sp. ctu1o13</name>
    <dbReference type="NCBI Taxonomy" id="2825711"/>
    <lineage>
        <taxon>Viruses</taxon>
        <taxon>Duplodnaviria</taxon>
        <taxon>Heunggongvirae</taxon>
        <taxon>Uroviricota</taxon>
        <taxon>Caudoviricetes</taxon>
    </lineage>
</organism>
<dbReference type="EMBL" id="BK016170">
    <property type="protein sequence ID" value="DAF99710.1"/>
    <property type="molecule type" value="Genomic_DNA"/>
</dbReference>